<evidence type="ECO:0000259" key="6">
    <source>
        <dbReference type="Pfam" id="PF03755"/>
    </source>
</evidence>
<feature type="domain" description="Endoribonuclease YicC-like C-terminal" evidence="7">
    <location>
        <begin position="177"/>
        <end position="293"/>
    </location>
</feature>
<keyword evidence="2" id="KW-0540">Nuclease</keyword>
<sequence>MNMPFSMTGMGRASGEIHEPPVKFEVEIKSYNHRFLEVSVKCPNLLLPFEEDIRKYVQKRVSRGHIVVVIQQNREIAACNIELDKALVRAYMKAVEELKKEFKIKGMIDINTLLSVPGLIKFSQPPLESEDIFNEFKPILERAMDSFISMKKKEGENIAAEIRNSIKVIEKNIHDVESLIPERNDDYKKRLLELLQDYRKELNEERFYQELFYTVDRTDVTEECKRLFSHLSLFKEALNKEKHPGRKLNFLLQEMQREANTCSVKANFLKISKAVIQIKEEIEKIREQVQNIE</sequence>
<dbReference type="PANTHER" id="PTHR30636:SF3">
    <property type="entry name" value="UPF0701 PROTEIN YICC"/>
    <property type="match status" value="1"/>
</dbReference>
<dbReference type="NCBIfam" id="TIGR00255">
    <property type="entry name" value="YicC/YloC family endoribonuclease"/>
    <property type="match status" value="1"/>
</dbReference>
<evidence type="ECO:0000256" key="1">
    <source>
        <dbReference type="ARBA" id="ARBA00001968"/>
    </source>
</evidence>
<accession>A0A9C9EP06</accession>
<dbReference type="PANTHER" id="PTHR30636">
    <property type="entry name" value="UPF0701 PROTEIN YICC"/>
    <property type="match status" value="1"/>
</dbReference>
<dbReference type="GO" id="GO:0004521">
    <property type="term" value="F:RNA endonuclease activity"/>
    <property type="evidence" value="ECO:0007669"/>
    <property type="project" value="InterPro"/>
</dbReference>
<protein>
    <submittedName>
        <fullName evidence="8">YicC family protein</fullName>
    </submittedName>
</protein>
<evidence type="ECO:0000259" key="7">
    <source>
        <dbReference type="Pfam" id="PF08340"/>
    </source>
</evidence>
<evidence type="ECO:0000256" key="2">
    <source>
        <dbReference type="ARBA" id="ARBA00022722"/>
    </source>
</evidence>
<keyword evidence="3" id="KW-0255">Endonuclease</keyword>
<dbReference type="GO" id="GO:0016787">
    <property type="term" value="F:hydrolase activity"/>
    <property type="evidence" value="ECO:0007669"/>
    <property type="project" value="UniProtKB-KW"/>
</dbReference>
<dbReference type="InterPro" id="IPR013551">
    <property type="entry name" value="YicC-like_C"/>
</dbReference>
<comment type="caution">
    <text evidence="8">The sequence shown here is derived from an EMBL/GenBank/DDBJ whole genome shotgun (WGS) entry which is preliminary data.</text>
</comment>
<comment type="cofactor">
    <cofactor evidence="1">
        <name>a divalent metal cation</name>
        <dbReference type="ChEBI" id="CHEBI:60240"/>
    </cofactor>
</comment>
<keyword evidence="4" id="KW-0378">Hydrolase</keyword>
<dbReference type="EMBL" id="DRIG01000111">
    <property type="protein sequence ID" value="HEC79598.1"/>
    <property type="molecule type" value="Genomic_DNA"/>
</dbReference>
<dbReference type="Proteomes" id="UP000885826">
    <property type="component" value="Unassembled WGS sequence"/>
</dbReference>
<organism evidence="8 9">
    <name type="scientific">candidate division WOR-3 bacterium</name>
    <dbReference type="NCBI Taxonomy" id="2052148"/>
    <lineage>
        <taxon>Bacteria</taxon>
        <taxon>Bacteria division WOR-3</taxon>
    </lineage>
</organism>
<evidence type="ECO:0000256" key="4">
    <source>
        <dbReference type="ARBA" id="ARBA00022801"/>
    </source>
</evidence>
<evidence type="ECO:0000313" key="8">
    <source>
        <dbReference type="EMBL" id="HEC79598.1"/>
    </source>
</evidence>
<evidence type="ECO:0000313" key="9">
    <source>
        <dbReference type="Proteomes" id="UP000885826"/>
    </source>
</evidence>
<reference evidence="8" key="1">
    <citation type="journal article" date="2020" name="mSystems">
        <title>Genome- and Community-Level Interaction Insights into Carbon Utilization and Element Cycling Functions of Hydrothermarchaeota in Hydrothermal Sediment.</title>
        <authorList>
            <person name="Zhou Z."/>
            <person name="Liu Y."/>
            <person name="Xu W."/>
            <person name="Pan J."/>
            <person name="Luo Z.H."/>
            <person name="Li M."/>
        </authorList>
    </citation>
    <scope>NUCLEOTIDE SEQUENCE</scope>
    <source>
        <strain evidence="8">HyVt-388</strain>
    </source>
</reference>
<evidence type="ECO:0000256" key="5">
    <source>
        <dbReference type="ARBA" id="ARBA00035648"/>
    </source>
</evidence>
<proteinExistence type="inferred from homology"/>
<dbReference type="Pfam" id="PF08340">
    <property type="entry name" value="YicC-like_C"/>
    <property type="match status" value="1"/>
</dbReference>
<dbReference type="AlphaFoldDB" id="A0A9C9EP06"/>
<dbReference type="InterPro" id="IPR013527">
    <property type="entry name" value="YicC-like_N"/>
</dbReference>
<comment type="similarity">
    <text evidence="5">Belongs to the YicC/YloC family.</text>
</comment>
<dbReference type="Pfam" id="PF03755">
    <property type="entry name" value="YicC-like_N"/>
    <property type="match status" value="1"/>
</dbReference>
<name>A0A9C9EP06_UNCW3</name>
<evidence type="ECO:0000256" key="3">
    <source>
        <dbReference type="ARBA" id="ARBA00022759"/>
    </source>
</evidence>
<feature type="domain" description="Endoribonuclease YicC-like N-terminal" evidence="6">
    <location>
        <begin position="6"/>
        <end position="159"/>
    </location>
</feature>
<gene>
    <name evidence="8" type="ORF">ENI34_10765</name>
</gene>
<dbReference type="InterPro" id="IPR005229">
    <property type="entry name" value="YicC/YloC-like"/>
</dbReference>